<dbReference type="PANTHER" id="PTHR17490">
    <property type="entry name" value="SUA5"/>
    <property type="match status" value="1"/>
</dbReference>
<evidence type="ECO:0000256" key="6">
    <source>
        <dbReference type="ARBA" id="ARBA00022694"/>
    </source>
</evidence>
<dbReference type="PROSITE" id="PS51163">
    <property type="entry name" value="YRDC"/>
    <property type="match status" value="1"/>
</dbReference>
<evidence type="ECO:0000256" key="9">
    <source>
        <dbReference type="ARBA" id="ARBA00022840"/>
    </source>
</evidence>
<comment type="catalytic activity">
    <reaction evidence="11">
        <text>L-threonine + hydrogencarbonate + ATP = L-threonylcarbamoyladenylate + diphosphate + H2O</text>
        <dbReference type="Rhea" id="RHEA:36407"/>
        <dbReference type="ChEBI" id="CHEBI:15377"/>
        <dbReference type="ChEBI" id="CHEBI:17544"/>
        <dbReference type="ChEBI" id="CHEBI:30616"/>
        <dbReference type="ChEBI" id="CHEBI:33019"/>
        <dbReference type="ChEBI" id="CHEBI:57926"/>
        <dbReference type="ChEBI" id="CHEBI:73682"/>
        <dbReference type="EC" id="2.7.7.87"/>
    </reaction>
</comment>
<accession>A0A916N8G5</accession>
<keyword evidence="8" id="KW-0547">Nucleotide-binding</keyword>
<dbReference type="RefSeq" id="WP_258540499.1">
    <property type="nucleotide sequence ID" value="NZ_OU015584.1"/>
</dbReference>
<evidence type="ECO:0000256" key="10">
    <source>
        <dbReference type="ARBA" id="ARBA00029774"/>
    </source>
</evidence>
<protein>
    <recommendedName>
        <fullName evidence="10">L-threonylcarbamoyladenylate synthase</fullName>
        <ecNumber evidence="3">2.7.7.87</ecNumber>
    </recommendedName>
    <alternativeName>
        <fullName evidence="10">L-threonylcarbamoyladenylate synthase</fullName>
    </alternativeName>
</protein>
<keyword evidence="4" id="KW-0963">Cytoplasm</keyword>
<keyword evidence="14" id="KW-1185">Reference proteome</keyword>
<evidence type="ECO:0000313" key="13">
    <source>
        <dbReference type="EMBL" id="CAG5076974.1"/>
    </source>
</evidence>
<dbReference type="Pfam" id="PF01300">
    <property type="entry name" value="Sua5_yciO_yrdC"/>
    <property type="match status" value="1"/>
</dbReference>
<organism evidence="13 14">
    <name type="scientific">Parvicella tangerina</name>
    <dbReference type="NCBI Taxonomy" id="2829795"/>
    <lineage>
        <taxon>Bacteria</taxon>
        <taxon>Pseudomonadati</taxon>
        <taxon>Bacteroidota</taxon>
        <taxon>Flavobacteriia</taxon>
        <taxon>Flavobacteriales</taxon>
        <taxon>Parvicellaceae</taxon>
        <taxon>Parvicella</taxon>
    </lineage>
</organism>
<evidence type="ECO:0000256" key="3">
    <source>
        <dbReference type="ARBA" id="ARBA00012584"/>
    </source>
</evidence>
<dbReference type="InterPro" id="IPR006070">
    <property type="entry name" value="Sua5-like_dom"/>
</dbReference>
<evidence type="ECO:0000313" key="14">
    <source>
        <dbReference type="Proteomes" id="UP000683507"/>
    </source>
</evidence>
<dbReference type="GO" id="GO:0008033">
    <property type="term" value="P:tRNA processing"/>
    <property type="evidence" value="ECO:0007669"/>
    <property type="project" value="UniProtKB-KW"/>
</dbReference>
<reference evidence="13" key="1">
    <citation type="submission" date="2021-04" db="EMBL/GenBank/DDBJ databases">
        <authorList>
            <person name="Rodrigo-Torres L."/>
            <person name="Arahal R. D."/>
            <person name="Lucena T."/>
        </authorList>
    </citation>
    <scope>NUCLEOTIDE SEQUENCE</scope>
    <source>
        <strain evidence="13">AS29M-1</strain>
    </source>
</reference>
<name>A0A916N8G5_9FLAO</name>
<dbReference type="NCBIfam" id="TIGR00057">
    <property type="entry name" value="L-threonylcarbamoyladenylate synthase"/>
    <property type="match status" value="1"/>
</dbReference>
<dbReference type="GO" id="GO:0000049">
    <property type="term" value="F:tRNA binding"/>
    <property type="evidence" value="ECO:0007669"/>
    <property type="project" value="TreeGrafter"/>
</dbReference>
<evidence type="ECO:0000256" key="1">
    <source>
        <dbReference type="ARBA" id="ARBA00004496"/>
    </source>
</evidence>
<evidence type="ECO:0000256" key="4">
    <source>
        <dbReference type="ARBA" id="ARBA00022490"/>
    </source>
</evidence>
<sequence>MFDKRAVVNVLKSGGVILYNTDTIPGLGCDATNKDAVEKIYAIKERPAEKSLILLVSNDGMLQRYVERVPDVAWDIIDFAEKPTTIIYPKAKNLAANLVADDGSIGIRMIKKGPLNELIEAFGRPLVSTSANLSGAPGATSLSEIVPEITSKVDLIVDLPTQKRNQASTIIKIELNGEFKIIRK</sequence>
<evidence type="ECO:0000256" key="5">
    <source>
        <dbReference type="ARBA" id="ARBA00022679"/>
    </source>
</evidence>
<dbReference type="GO" id="GO:0061710">
    <property type="term" value="F:L-threonylcarbamoyladenylate synthase"/>
    <property type="evidence" value="ECO:0007669"/>
    <property type="project" value="UniProtKB-EC"/>
</dbReference>
<gene>
    <name evidence="13" type="primary">tsaC</name>
    <name evidence="13" type="ORF">CRYO30217_00260</name>
</gene>
<keyword evidence="7 13" id="KW-0548">Nucleotidyltransferase</keyword>
<dbReference type="GO" id="GO:0006450">
    <property type="term" value="P:regulation of translational fidelity"/>
    <property type="evidence" value="ECO:0007669"/>
    <property type="project" value="TreeGrafter"/>
</dbReference>
<keyword evidence="6" id="KW-0819">tRNA processing</keyword>
<evidence type="ECO:0000256" key="11">
    <source>
        <dbReference type="ARBA" id="ARBA00048366"/>
    </source>
</evidence>
<keyword evidence="9" id="KW-0067">ATP-binding</keyword>
<dbReference type="Proteomes" id="UP000683507">
    <property type="component" value="Chromosome"/>
</dbReference>
<dbReference type="GO" id="GO:0003725">
    <property type="term" value="F:double-stranded RNA binding"/>
    <property type="evidence" value="ECO:0007669"/>
    <property type="project" value="InterPro"/>
</dbReference>
<dbReference type="SUPFAM" id="SSF55821">
    <property type="entry name" value="YrdC/RibB"/>
    <property type="match status" value="1"/>
</dbReference>
<dbReference type="Gene3D" id="3.90.870.10">
    <property type="entry name" value="DHBP synthase"/>
    <property type="match status" value="1"/>
</dbReference>
<comment type="similarity">
    <text evidence="2">Belongs to the SUA5 family.</text>
</comment>
<dbReference type="EMBL" id="OU015584">
    <property type="protein sequence ID" value="CAG5076974.1"/>
    <property type="molecule type" value="Genomic_DNA"/>
</dbReference>
<dbReference type="InterPro" id="IPR017945">
    <property type="entry name" value="DHBP_synth_RibB-like_a/b_dom"/>
</dbReference>
<keyword evidence="5 13" id="KW-0808">Transferase</keyword>
<dbReference type="AlphaFoldDB" id="A0A916N8G5"/>
<dbReference type="EC" id="2.7.7.87" evidence="3"/>
<comment type="subcellular location">
    <subcellularLocation>
        <location evidence="1">Cytoplasm</location>
    </subcellularLocation>
</comment>
<dbReference type="GO" id="GO:0005737">
    <property type="term" value="C:cytoplasm"/>
    <property type="evidence" value="ECO:0007669"/>
    <property type="project" value="UniProtKB-SubCell"/>
</dbReference>
<dbReference type="KEGG" id="ptan:CRYO30217_00260"/>
<dbReference type="PANTHER" id="PTHR17490:SF16">
    <property type="entry name" value="THREONYLCARBAMOYL-AMP SYNTHASE"/>
    <property type="match status" value="1"/>
</dbReference>
<evidence type="ECO:0000259" key="12">
    <source>
        <dbReference type="PROSITE" id="PS51163"/>
    </source>
</evidence>
<proteinExistence type="inferred from homology"/>
<evidence type="ECO:0000256" key="7">
    <source>
        <dbReference type="ARBA" id="ARBA00022695"/>
    </source>
</evidence>
<feature type="domain" description="YrdC-like" evidence="12">
    <location>
        <begin position="1"/>
        <end position="184"/>
    </location>
</feature>
<evidence type="ECO:0000256" key="8">
    <source>
        <dbReference type="ARBA" id="ARBA00022741"/>
    </source>
</evidence>
<dbReference type="InterPro" id="IPR050156">
    <property type="entry name" value="TC-AMP_synthase_SUA5"/>
</dbReference>
<evidence type="ECO:0000256" key="2">
    <source>
        <dbReference type="ARBA" id="ARBA00007663"/>
    </source>
</evidence>
<dbReference type="GO" id="GO:0005524">
    <property type="term" value="F:ATP binding"/>
    <property type="evidence" value="ECO:0007669"/>
    <property type="project" value="UniProtKB-KW"/>
</dbReference>